<comment type="caution">
    <text evidence="1">The sequence shown here is derived from an EMBL/GenBank/DDBJ whole genome shotgun (WGS) entry which is preliminary data.</text>
</comment>
<proteinExistence type="predicted"/>
<reference evidence="1" key="1">
    <citation type="journal article" date="2021" name="PeerJ">
        <title>Extensive microbial diversity within the chicken gut microbiome revealed by metagenomics and culture.</title>
        <authorList>
            <person name="Gilroy R."/>
            <person name="Ravi A."/>
            <person name="Getino M."/>
            <person name="Pursley I."/>
            <person name="Horton D.L."/>
            <person name="Alikhan N.F."/>
            <person name="Baker D."/>
            <person name="Gharbi K."/>
            <person name="Hall N."/>
            <person name="Watson M."/>
            <person name="Adriaenssens E.M."/>
            <person name="Foster-Nyarko E."/>
            <person name="Jarju S."/>
            <person name="Secka A."/>
            <person name="Antonio M."/>
            <person name="Oren A."/>
            <person name="Chaudhuri R.R."/>
            <person name="La Ragione R."/>
            <person name="Hildebrand F."/>
            <person name="Pallen M.J."/>
        </authorList>
    </citation>
    <scope>NUCLEOTIDE SEQUENCE</scope>
    <source>
        <strain evidence="1">USAMLcec3-2134</strain>
    </source>
</reference>
<name>A0A9D2SCX2_9FIRM</name>
<dbReference type="EMBL" id="DWXE01000004">
    <property type="protein sequence ID" value="HJB90007.1"/>
    <property type="molecule type" value="Genomic_DNA"/>
</dbReference>
<reference evidence="1" key="2">
    <citation type="submission" date="2021-04" db="EMBL/GenBank/DDBJ databases">
        <authorList>
            <person name="Gilroy R."/>
        </authorList>
    </citation>
    <scope>NUCLEOTIDE SEQUENCE</scope>
    <source>
        <strain evidence="1">USAMLcec3-2134</strain>
    </source>
</reference>
<dbReference type="AlphaFoldDB" id="A0A9D2SCX2"/>
<accession>A0A9D2SCX2</accession>
<dbReference type="Proteomes" id="UP000886883">
    <property type="component" value="Unassembled WGS sequence"/>
</dbReference>
<evidence type="ECO:0000313" key="2">
    <source>
        <dbReference type="Proteomes" id="UP000886883"/>
    </source>
</evidence>
<gene>
    <name evidence="1" type="ORF">H9763_00880</name>
</gene>
<organism evidence="1 2">
    <name type="scientific">Candidatus Eisenbergiella merdigallinarum</name>
    <dbReference type="NCBI Taxonomy" id="2838552"/>
    <lineage>
        <taxon>Bacteria</taxon>
        <taxon>Bacillati</taxon>
        <taxon>Bacillota</taxon>
        <taxon>Clostridia</taxon>
        <taxon>Lachnospirales</taxon>
        <taxon>Lachnospiraceae</taxon>
        <taxon>Eisenbergiella</taxon>
    </lineage>
</organism>
<protein>
    <submittedName>
        <fullName evidence="1">Uncharacterized protein</fullName>
    </submittedName>
</protein>
<sequence length="148" mass="16955">MAYQAHRKKIFRETFELVDENGAIMHSFPVSLDPDSVVKNLSAKHVDLIRALKDVQSADPETDPGAALAVLGKSTIEMMEAVFGKQDAATILAFYDNRYMEMCQEVLPFITNFVIPEVRKIAKENKQQVLARYGRKKRIFGKRYRWDS</sequence>
<evidence type="ECO:0000313" key="1">
    <source>
        <dbReference type="EMBL" id="HJB90007.1"/>
    </source>
</evidence>